<gene>
    <name evidence="1" type="ORF">B0T17DRAFT_633777</name>
</gene>
<dbReference type="Proteomes" id="UP001174934">
    <property type="component" value="Unassembled WGS sequence"/>
</dbReference>
<evidence type="ECO:0000313" key="2">
    <source>
        <dbReference type="Proteomes" id="UP001174934"/>
    </source>
</evidence>
<dbReference type="EMBL" id="JAULSR010000002">
    <property type="protein sequence ID" value="KAK0629246.1"/>
    <property type="molecule type" value="Genomic_DNA"/>
</dbReference>
<name>A0AA39X8U4_9PEZI</name>
<evidence type="ECO:0000313" key="1">
    <source>
        <dbReference type="EMBL" id="KAK0629246.1"/>
    </source>
</evidence>
<dbReference type="AlphaFoldDB" id="A0AA39X8U4"/>
<proteinExistence type="predicted"/>
<sequence length="509" mass="58070">MAPHLADEILLNIFFYLELEVRELGNKQNGSSEWDALKALSRLCAVSRRFKHLAQPLLYTTVPDLSGKYDARLGKYVHHARQNFMRTLGEQPHLTEAIRAFRVVNWWPDVGPLFETMRANGYLDGRISDTFLARLYATIETDKDHEEPTEAPMMLSLFPNLELLDIEWNYSQNLTLEFVREAASAGTHFSRLREVRVRHWDTEMATQFDAILPLMLPSVWTFRGWAISWEGTDGIWEETDKSQDLADLHRLLNLQHVELNQSLCDPNGLAYMLDRCPKLRILKIDWSSCGIGGSSDLNMAEFGNALREHYPPSLEELVLDPVDHDGCNEVFNPLGSLRGLSQLKRLGLAEFVLLGEPRSWRQSAEDALRRGENNSEAGGTLLSAQVGGADGTTTASTAISEPVPAAYAPTLDDFLPDSLEKLHIYEAREPEDTRAEFEALDDQICDLLLNPARQNSLKEIRISCRDTPFPKVDMFKDMGWSTWTEQNRKYVWTYGKREVDMVLARRLRR</sequence>
<reference evidence="1" key="1">
    <citation type="submission" date="2023-06" db="EMBL/GenBank/DDBJ databases">
        <title>Genome-scale phylogeny and comparative genomics of the fungal order Sordariales.</title>
        <authorList>
            <consortium name="Lawrence Berkeley National Laboratory"/>
            <person name="Hensen N."/>
            <person name="Bonometti L."/>
            <person name="Westerberg I."/>
            <person name="Brannstrom I.O."/>
            <person name="Guillou S."/>
            <person name="Cros-Aarteil S."/>
            <person name="Calhoun S."/>
            <person name="Haridas S."/>
            <person name="Kuo A."/>
            <person name="Mondo S."/>
            <person name="Pangilinan J."/>
            <person name="Riley R."/>
            <person name="LaButti K."/>
            <person name="Andreopoulos B."/>
            <person name="Lipzen A."/>
            <person name="Chen C."/>
            <person name="Yanf M."/>
            <person name="Daum C."/>
            <person name="Ng V."/>
            <person name="Clum A."/>
            <person name="Steindorff A."/>
            <person name="Ohm R."/>
            <person name="Martin F."/>
            <person name="Silar P."/>
            <person name="Natvig D."/>
            <person name="Lalanne C."/>
            <person name="Gautier V."/>
            <person name="Ament-velasquez S.L."/>
            <person name="Kruys A."/>
            <person name="Hutchinson M.I."/>
            <person name="Powell A.J."/>
            <person name="Barry K."/>
            <person name="Miller A.N."/>
            <person name="Grigoriev I.V."/>
            <person name="Debuchy R."/>
            <person name="Gladieux P."/>
            <person name="Thoren M.H."/>
            <person name="Johannesson H."/>
        </authorList>
    </citation>
    <scope>NUCLEOTIDE SEQUENCE</scope>
    <source>
        <strain evidence="1">SMH3391-2</strain>
    </source>
</reference>
<accession>A0AA39X8U4</accession>
<keyword evidence="2" id="KW-1185">Reference proteome</keyword>
<dbReference type="Gene3D" id="3.80.10.10">
    <property type="entry name" value="Ribonuclease Inhibitor"/>
    <property type="match status" value="1"/>
</dbReference>
<dbReference type="InterPro" id="IPR032675">
    <property type="entry name" value="LRR_dom_sf"/>
</dbReference>
<evidence type="ECO:0008006" key="3">
    <source>
        <dbReference type="Google" id="ProtNLM"/>
    </source>
</evidence>
<dbReference type="SUPFAM" id="SSF52047">
    <property type="entry name" value="RNI-like"/>
    <property type="match status" value="1"/>
</dbReference>
<protein>
    <recommendedName>
        <fullName evidence="3">F-box domain-containing protein</fullName>
    </recommendedName>
</protein>
<comment type="caution">
    <text evidence="1">The sequence shown here is derived from an EMBL/GenBank/DDBJ whole genome shotgun (WGS) entry which is preliminary data.</text>
</comment>
<organism evidence="1 2">
    <name type="scientific">Bombardia bombarda</name>
    <dbReference type="NCBI Taxonomy" id="252184"/>
    <lineage>
        <taxon>Eukaryota</taxon>
        <taxon>Fungi</taxon>
        <taxon>Dikarya</taxon>
        <taxon>Ascomycota</taxon>
        <taxon>Pezizomycotina</taxon>
        <taxon>Sordariomycetes</taxon>
        <taxon>Sordariomycetidae</taxon>
        <taxon>Sordariales</taxon>
        <taxon>Lasiosphaeriaceae</taxon>
        <taxon>Bombardia</taxon>
    </lineage>
</organism>